<accession>A0ABS2KE32</accession>
<evidence type="ECO:0000259" key="1">
    <source>
        <dbReference type="PROSITE" id="PS50943"/>
    </source>
</evidence>
<dbReference type="Gene3D" id="1.10.260.40">
    <property type="entry name" value="lambda repressor-like DNA-binding domains"/>
    <property type="match status" value="1"/>
</dbReference>
<dbReference type="Pfam" id="PF01381">
    <property type="entry name" value="HTH_3"/>
    <property type="match status" value="1"/>
</dbReference>
<dbReference type="PROSITE" id="PS50943">
    <property type="entry name" value="HTH_CROC1"/>
    <property type="match status" value="1"/>
</dbReference>
<name>A0ABS2KE32_9GAMM</name>
<sequence>METNLYRYKGCGLDNVYLQNGYTVSTLQSGDEVVSIEDIEGLHCAIASVIVDSASALDAKTFKFLRKELDMSQRQVAQMLDVDEQTVSLWERARTPLPQHADLLLRALVKEKMSGNAELRKLIQLFNSLDREARAMEAKIAFEKDDGHWIQRAA</sequence>
<dbReference type="SMART" id="SM00530">
    <property type="entry name" value="HTH_XRE"/>
    <property type="match status" value="1"/>
</dbReference>
<dbReference type="EMBL" id="JADIKF010000038">
    <property type="protein sequence ID" value="MBM7129407.1"/>
    <property type="molecule type" value="Genomic_DNA"/>
</dbReference>
<dbReference type="SUPFAM" id="SSF47413">
    <property type="entry name" value="lambda repressor-like DNA-binding domains"/>
    <property type="match status" value="1"/>
</dbReference>
<dbReference type="InterPro" id="IPR001387">
    <property type="entry name" value="Cro/C1-type_HTH"/>
</dbReference>
<proteinExistence type="predicted"/>
<feature type="domain" description="HTH cro/C1-type" evidence="1">
    <location>
        <begin position="62"/>
        <end position="108"/>
    </location>
</feature>
<dbReference type="RefSeq" id="WP_204631035.1">
    <property type="nucleotide sequence ID" value="NZ_BSOC01000003.1"/>
</dbReference>
<keyword evidence="3" id="KW-1185">Reference proteome</keyword>
<comment type="caution">
    <text evidence="2">The sequence shown here is derived from an EMBL/GenBank/DDBJ whole genome shotgun (WGS) entry which is preliminary data.</text>
</comment>
<evidence type="ECO:0000313" key="2">
    <source>
        <dbReference type="EMBL" id="MBM7129407.1"/>
    </source>
</evidence>
<dbReference type="Proteomes" id="UP001430193">
    <property type="component" value="Unassembled WGS sequence"/>
</dbReference>
<dbReference type="InterPro" id="IPR010982">
    <property type="entry name" value="Lambda_DNA-bd_dom_sf"/>
</dbReference>
<dbReference type="CDD" id="cd00093">
    <property type="entry name" value="HTH_XRE"/>
    <property type="match status" value="1"/>
</dbReference>
<gene>
    <name evidence="2" type="ORF">ISS99_07710</name>
</gene>
<reference evidence="2" key="1">
    <citation type="submission" date="2020-10" db="EMBL/GenBank/DDBJ databases">
        <title>Phylogeny of dyella-like bacteria.</title>
        <authorList>
            <person name="Fu J."/>
        </authorList>
    </citation>
    <scope>NUCLEOTIDE SEQUENCE</scope>
    <source>
        <strain evidence="2">DHON07</strain>
    </source>
</reference>
<evidence type="ECO:0000313" key="3">
    <source>
        <dbReference type="Proteomes" id="UP001430193"/>
    </source>
</evidence>
<protein>
    <submittedName>
        <fullName evidence="2">Helix-turn-helix domain-containing protein</fullName>
    </submittedName>
</protein>
<organism evidence="2 3">
    <name type="scientific">Dyella mobilis</name>
    <dbReference type="NCBI Taxonomy" id="1849582"/>
    <lineage>
        <taxon>Bacteria</taxon>
        <taxon>Pseudomonadati</taxon>
        <taxon>Pseudomonadota</taxon>
        <taxon>Gammaproteobacteria</taxon>
        <taxon>Lysobacterales</taxon>
        <taxon>Rhodanobacteraceae</taxon>
        <taxon>Dyella</taxon>
    </lineage>
</organism>